<comment type="caution">
    <text evidence="1">The sequence shown here is derived from an EMBL/GenBank/DDBJ whole genome shotgun (WGS) entry which is preliminary data.</text>
</comment>
<dbReference type="AlphaFoldDB" id="A0A645CW52"/>
<proteinExistence type="predicted"/>
<gene>
    <name evidence="1" type="ORF">SDC9_128191</name>
</gene>
<name>A0A645CW52_9ZZZZ</name>
<dbReference type="EMBL" id="VSSQ01030570">
    <property type="protein sequence ID" value="MPM81139.1"/>
    <property type="molecule type" value="Genomic_DNA"/>
</dbReference>
<evidence type="ECO:0000313" key="1">
    <source>
        <dbReference type="EMBL" id="MPM81139.1"/>
    </source>
</evidence>
<protein>
    <submittedName>
        <fullName evidence="1">Uncharacterized protein</fullName>
    </submittedName>
</protein>
<sequence length="232" mass="26935">MILEESHFNEIYHKYQIFEADALTDSCKEMIDVSIEDCYMLTTAIVDITGNINFEVLAIGPSEEECTKGLNILESLASFTSFELEKVEFGIILQPTFEMQIKGAEIFQTEACTRELAQVRRTKELDELRDIHYPDILNVHFLSDGKFYRYLVEVSEYNSRFIEGRMLKEPDRDIGVHEHEVVEIIPILLNNHLQLVSASSNVQVNDEAFEKLKEFVNEILEDYPEIEKRKKS</sequence>
<reference evidence="1" key="1">
    <citation type="submission" date="2019-08" db="EMBL/GenBank/DDBJ databases">
        <authorList>
            <person name="Kucharzyk K."/>
            <person name="Murdoch R.W."/>
            <person name="Higgins S."/>
            <person name="Loffler F."/>
        </authorList>
    </citation>
    <scope>NUCLEOTIDE SEQUENCE</scope>
</reference>
<organism evidence="1">
    <name type="scientific">bioreactor metagenome</name>
    <dbReference type="NCBI Taxonomy" id="1076179"/>
    <lineage>
        <taxon>unclassified sequences</taxon>
        <taxon>metagenomes</taxon>
        <taxon>ecological metagenomes</taxon>
    </lineage>
</organism>
<accession>A0A645CW52</accession>